<dbReference type="STRING" id="69960.SAMN05421720_105102"/>
<evidence type="ECO:0000313" key="3">
    <source>
        <dbReference type="Proteomes" id="UP000199412"/>
    </source>
</evidence>
<dbReference type="OrthoDB" id="8479439at2"/>
<dbReference type="RefSeq" id="WP_143027135.1">
    <property type="nucleotide sequence ID" value="NZ_FNAP01000005.1"/>
</dbReference>
<dbReference type="Proteomes" id="UP000199412">
    <property type="component" value="Unassembled WGS sequence"/>
</dbReference>
<evidence type="ECO:0008006" key="4">
    <source>
        <dbReference type="Google" id="ProtNLM"/>
    </source>
</evidence>
<evidence type="ECO:0000313" key="2">
    <source>
        <dbReference type="EMBL" id="SDE28344.1"/>
    </source>
</evidence>
<feature type="coiled-coil region" evidence="1">
    <location>
        <begin position="101"/>
        <end position="128"/>
    </location>
</feature>
<keyword evidence="1" id="KW-0175">Coiled coil</keyword>
<dbReference type="EMBL" id="FNAP01000005">
    <property type="protein sequence ID" value="SDE28344.1"/>
    <property type="molecule type" value="Genomic_DNA"/>
</dbReference>
<dbReference type="AlphaFoldDB" id="A0A1G7BMM2"/>
<keyword evidence="3" id="KW-1185">Reference proteome</keyword>
<gene>
    <name evidence="2" type="ORF">SAMN05421720_105102</name>
</gene>
<dbReference type="GO" id="GO:0003677">
    <property type="term" value="F:DNA binding"/>
    <property type="evidence" value="ECO:0007669"/>
    <property type="project" value="InterPro"/>
</dbReference>
<name>A0A1G7BMM2_9PROT</name>
<accession>A0A1G7BMM2</accession>
<sequence length="424" mass="49243">MARRLLTEEFIDSLEPPEKGEIWIADTRIRGFGVRLWASGHSGGKAYCVRTTDTNGRSVRKTYAPWDGAFGTWFMRSLNLGDVRVNENGAFPLSAFLKDAREWAEVEIARLKGRLPSLEEQKQLDEERQRVRDEGRARIEALSLRSLVEEVLDPNRSHGWSEAYRDRLRHAFNQFDPTDEIRSRCIRELLDDASSNDKIPPSISSGNFRLLKSFFNAMDTYSFGIGGPHVGRILLSRLKYNEQRREKAKDFVDELEIEDVERLLKALPGLDVDWRAARCIEACFQFRAPVSRVMGGRWSEIVDGYWVPYSPAERKNWHFYLERIDQQAFECLKAARQNALDEGVQSMFWFPNKENPEVPINNIDRAWNKLLSVVGWPRVSLSNAAKTYKQRYSFLEWPDPEKNEVIRKEILTWNSVLMYKKRGG</sequence>
<protein>
    <recommendedName>
        <fullName evidence="4">Integrase DNA-binding domain-containing protein</fullName>
    </recommendedName>
</protein>
<reference evidence="2 3" key="1">
    <citation type="submission" date="2016-10" db="EMBL/GenBank/DDBJ databases">
        <authorList>
            <person name="de Groot N.N."/>
        </authorList>
    </citation>
    <scope>NUCLEOTIDE SEQUENCE [LARGE SCALE GENOMIC DNA]</scope>
    <source>
        <strain evidence="2 3">ATCC 700224</strain>
    </source>
</reference>
<evidence type="ECO:0000256" key="1">
    <source>
        <dbReference type="SAM" id="Coils"/>
    </source>
</evidence>
<proteinExistence type="predicted"/>
<organism evidence="2 3">
    <name type="scientific">Rhodospira trueperi</name>
    <dbReference type="NCBI Taxonomy" id="69960"/>
    <lineage>
        <taxon>Bacteria</taxon>
        <taxon>Pseudomonadati</taxon>
        <taxon>Pseudomonadota</taxon>
        <taxon>Alphaproteobacteria</taxon>
        <taxon>Rhodospirillales</taxon>
        <taxon>Rhodospirillaceae</taxon>
        <taxon>Rhodospira</taxon>
    </lineage>
</organism>
<dbReference type="InterPro" id="IPR011010">
    <property type="entry name" value="DNA_brk_join_enz"/>
</dbReference>
<dbReference type="SUPFAM" id="SSF56349">
    <property type="entry name" value="DNA breaking-rejoining enzymes"/>
    <property type="match status" value="1"/>
</dbReference>